<reference evidence="2" key="1">
    <citation type="submission" date="2015-07" db="EMBL/GenBank/DDBJ databases">
        <title>Near-Complete Genome Sequence of the Cellulolytic Bacterium Bacteroides (Pseudobacteroides) cellulosolvens ATCC 35603.</title>
        <authorList>
            <person name="Dassa B."/>
            <person name="Utturkar S.M."/>
            <person name="Klingeman D.M."/>
            <person name="Hurt R.A."/>
            <person name="Keller M."/>
            <person name="Xu J."/>
            <person name="Reddy Y.H.K."/>
            <person name="Borovok I."/>
            <person name="Grinberg I.R."/>
            <person name="Lamed R."/>
            <person name="Zhivin O."/>
            <person name="Bayer E.A."/>
            <person name="Brown S.D."/>
        </authorList>
    </citation>
    <scope>NUCLEOTIDE SEQUENCE [LARGE SCALE GENOMIC DNA]</scope>
    <source>
        <strain evidence="2">DSM 2933</strain>
    </source>
</reference>
<proteinExistence type="predicted"/>
<accession>A0A0L6JKG3</accession>
<dbReference type="Proteomes" id="UP000036923">
    <property type="component" value="Unassembled WGS sequence"/>
</dbReference>
<dbReference type="eggNOG" id="ENOG5033G6K">
    <property type="taxonomic scope" value="Bacteria"/>
</dbReference>
<protein>
    <submittedName>
        <fullName evidence="1">Uncharacterized protein</fullName>
    </submittedName>
</protein>
<name>A0A0L6JKG3_9FIRM</name>
<gene>
    <name evidence="1" type="ORF">Bccel_1132</name>
</gene>
<evidence type="ECO:0000313" key="1">
    <source>
        <dbReference type="EMBL" id="KNY25872.1"/>
    </source>
</evidence>
<organism evidence="1 2">
    <name type="scientific">Pseudobacteroides cellulosolvens ATCC 35603 = DSM 2933</name>
    <dbReference type="NCBI Taxonomy" id="398512"/>
    <lineage>
        <taxon>Bacteria</taxon>
        <taxon>Bacillati</taxon>
        <taxon>Bacillota</taxon>
        <taxon>Clostridia</taxon>
        <taxon>Eubacteriales</taxon>
        <taxon>Oscillospiraceae</taxon>
        <taxon>Pseudobacteroides</taxon>
    </lineage>
</organism>
<keyword evidence="2" id="KW-1185">Reference proteome</keyword>
<dbReference type="RefSeq" id="WP_036940598.1">
    <property type="nucleotide sequence ID" value="NZ_JQKC01000013.1"/>
</dbReference>
<dbReference type="AlphaFoldDB" id="A0A0L6JKG3"/>
<evidence type="ECO:0000313" key="2">
    <source>
        <dbReference type="Proteomes" id="UP000036923"/>
    </source>
</evidence>
<dbReference type="InterPro" id="IPR053804">
    <property type="entry name" value="DUF6960"/>
</dbReference>
<sequence length="108" mass="13062">MNDLTGTWGVYPWFYEDGEDLIHPLDLCRFKERFLYSGGKVFFCKDIVEKYLVLKYKDELFRVKPDLYNRVKMPTFDYGDYLKLKDRPEAICVVNDIVWHFKEDAPKY</sequence>
<dbReference type="Pfam" id="PF22283">
    <property type="entry name" value="DUF6960"/>
    <property type="match status" value="1"/>
</dbReference>
<dbReference type="STRING" id="398512.Bccel_1132"/>
<comment type="caution">
    <text evidence="1">The sequence shown here is derived from an EMBL/GenBank/DDBJ whole genome shotgun (WGS) entry which is preliminary data.</text>
</comment>
<dbReference type="EMBL" id="LGTC01000001">
    <property type="protein sequence ID" value="KNY25872.1"/>
    <property type="molecule type" value="Genomic_DNA"/>
</dbReference>